<dbReference type="STRING" id="71139.A0A059AKQ3"/>
<sequence length="245" mass="27225">MPRKRGKRTVKRPPSPPGGDEERPLDKAQDDASTDPEVEKRVAAIRAIRDVQIEHLLTELRLLRSCMTEEQMGSPVLQFFTENLPHLSFELDREDGQFEVHWGNKDGKLCLDNNDGKLCLDNTDGKALRASLVHRMSIAHSGNSEAIPYFGGFEFSSKGGKAGLFSSENLQVSDFVLDEPSDCQMLGLLDTLRTPGLSSQRLSIGMTPKTLRLPKPGEMLLSVRGSPLGVYKEENMEVIKESDED</sequence>
<evidence type="ECO:0000256" key="1">
    <source>
        <dbReference type="SAM" id="MobiDB-lite"/>
    </source>
</evidence>
<accession>A0A059AKQ3</accession>
<gene>
    <name evidence="2" type="ORF">EUGRSUZ_I00528</name>
</gene>
<dbReference type="PANTHER" id="PTHR37248">
    <property type="entry name" value="TRANSLATION INITIATION FACTOR"/>
    <property type="match status" value="1"/>
</dbReference>
<protein>
    <submittedName>
        <fullName evidence="2">Uncharacterized protein</fullName>
    </submittedName>
</protein>
<evidence type="ECO:0000313" key="2">
    <source>
        <dbReference type="EMBL" id="KCW54567.1"/>
    </source>
</evidence>
<dbReference type="PANTHER" id="PTHR37248:SF1">
    <property type="entry name" value="TRANSLATION INITIATION FACTOR"/>
    <property type="match status" value="1"/>
</dbReference>
<feature type="compositionally biased region" description="Basic residues" evidence="1">
    <location>
        <begin position="1"/>
        <end position="11"/>
    </location>
</feature>
<dbReference type="OMA" id="FPNLAIV"/>
<feature type="compositionally biased region" description="Basic and acidic residues" evidence="1">
    <location>
        <begin position="20"/>
        <end position="30"/>
    </location>
</feature>
<dbReference type="OrthoDB" id="1920481at2759"/>
<dbReference type="FunCoup" id="A0A059AKQ3">
    <property type="interactions" value="249"/>
</dbReference>
<dbReference type="eggNOG" id="ENOG502QUBW">
    <property type="taxonomic scope" value="Eukaryota"/>
</dbReference>
<dbReference type="AlphaFoldDB" id="A0A059AKQ3"/>
<dbReference type="InParanoid" id="A0A059AKQ3"/>
<dbReference type="Gramene" id="KCW54567">
    <property type="protein sequence ID" value="KCW54567"/>
    <property type="gene ID" value="EUGRSUZ_I00528"/>
</dbReference>
<reference evidence="2" key="1">
    <citation type="submission" date="2013-07" db="EMBL/GenBank/DDBJ databases">
        <title>The genome of Eucalyptus grandis.</title>
        <authorList>
            <person name="Schmutz J."/>
            <person name="Hayes R."/>
            <person name="Myburg A."/>
            <person name="Tuskan G."/>
            <person name="Grattapaglia D."/>
            <person name="Rokhsar D.S."/>
        </authorList>
    </citation>
    <scope>NUCLEOTIDE SEQUENCE</scope>
    <source>
        <tissue evidence="2">Leaf extractions</tissue>
    </source>
</reference>
<organism evidence="2">
    <name type="scientific">Eucalyptus grandis</name>
    <name type="common">Flooded gum</name>
    <dbReference type="NCBI Taxonomy" id="71139"/>
    <lineage>
        <taxon>Eukaryota</taxon>
        <taxon>Viridiplantae</taxon>
        <taxon>Streptophyta</taxon>
        <taxon>Embryophyta</taxon>
        <taxon>Tracheophyta</taxon>
        <taxon>Spermatophyta</taxon>
        <taxon>Magnoliopsida</taxon>
        <taxon>eudicotyledons</taxon>
        <taxon>Gunneridae</taxon>
        <taxon>Pentapetalae</taxon>
        <taxon>rosids</taxon>
        <taxon>malvids</taxon>
        <taxon>Myrtales</taxon>
        <taxon>Myrtaceae</taxon>
        <taxon>Myrtoideae</taxon>
        <taxon>Eucalypteae</taxon>
        <taxon>Eucalyptus</taxon>
    </lineage>
</organism>
<name>A0A059AKQ3_EUCGR</name>
<proteinExistence type="predicted"/>
<dbReference type="KEGG" id="egr:104418314"/>
<dbReference type="EMBL" id="KK198761">
    <property type="protein sequence ID" value="KCW54567.1"/>
    <property type="molecule type" value="Genomic_DNA"/>
</dbReference>
<feature type="region of interest" description="Disordered" evidence="1">
    <location>
        <begin position="1"/>
        <end position="38"/>
    </location>
</feature>